<feature type="binding site" evidence="4">
    <location>
        <position position="314"/>
    </location>
    <ligand>
        <name>S-adenosyl-L-methionine</name>
        <dbReference type="ChEBI" id="CHEBI:59789"/>
    </ligand>
</feature>
<feature type="domain" description="TRAM" evidence="6">
    <location>
        <begin position="60"/>
        <end position="118"/>
    </location>
</feature>
<evidence type="ECO:0000259" key="6">
    <source>
        <dbReference type="PROSITE" id="PS50926"/>
    </source>
</evidence>
<dbReference type="FunFam" id="2.40.50.140:FF:000097">
    <property type="entry name" value="23S rRNA (uracil(1939)-C(5))-methyltransferase RlmD"/>
    <property type="match status" value="1"/>
</dbReference>
<dbReference type="SUPFAM" id="SSF50249">
    <property type="entry name" value="Nucleic acid-binding proteins"/>
    <property type="match status" value="1"/>
</dbReference>
<dbReference type="CDD" id="cd02440">
    <property type="entry name" value="AdoMet_MTases"/>
    <property type="match status" value="1"/>
</dbReference>
<dbReference type="EMBL" id="ABOX02000007">
    <property type="protein sequence ID" value="EEF61860.1"/>
    <property type="molecule type" value="Genomic_DNA"/>
</dbReference>
<keyword evidence="2 4" id="KW-0808">Transferase</keyword>
<organism evidence="7 8">
    <name type="scientific">Pedosphaera parvula (strain Ellin514)</name>
    <dbReference type="NCBI Taxonomy" id="320771"/>
    <lineage>
        <taxon>Bacteria</taxon>
        <taxon>Pseudomonadati</taxon>
        <taxon>Verrucomicrobiota</taxon>
        <taxon>Pedosphaerae</taxon>
        <taxon>Pedosphaerales</taxon>
        <taxon>Pedosphaeraceae</taxon>
        <taxon>Pedosphaera</taxon>
    </lineage>
</organism>
<dbReference type="InterPro" id="IPR002792">
    <property type="entry name" value="TRAM_dom"/>
</dbReference>
<dbReference type="Proteomes" id="UP000003688">
    <property type="component" value="Unassembled WGS sequence"/>
</dbReference>
<protein>
    <submittedName>
        <fullName evidence="7">RNA methyltransferase, TrmA family</fullName>
    </submittedName>
</protein>
<evidence type="ECO:0000256" key="1">
    <source>
        <dbReference type="ARBA" id="ARBA00022603"/>
    </source>
</evidence>
<dbReference type="InterPro" id="IPR029063">
    <property type="entry name" value="SAM-dependent_MTases_sf"/>
</dbReference>
<dbReference type="PROSITE" id="PS51687">
    <property type="entry name" value="SAM_MT_RNA_M5U"/>
    <property type="match status" value="1"/>
</dbReference>
<dbReference type="InterPro" id="IPR012340">
    <property type="entry name" value="NA-bd_OB-fold"/>
</dbReference>
<gene>
    <name evidence="7" type="ORF">Cflav_PD4523</name>
</gene>
<dbReference type="Pfam" id="PF01938">
    <property type="entry name" value="TRAM"/>
    <property type="match status" value="1"/>
</dbReference>
<dbReference type="STRING" id="320771.Cflav_PD4523"/>
<feature type="binding site" evidence="4">
    <location>
        <position position="363"/>
    </location>
    <ligand>
        <name>S-adenosyl-L-methionine</name>
        <dbReference type="ChEBI" id="CHEBI:59789"/>
    </ligand>
</feature>
<dbReference type="GO" id="GO:0032259">
    <property type="term" value="P:methylation"/>
    <property type="evidence" value="ECO:0007669"/>
    <property type="project" value="UniProtKB-KW"/>
</dbReference>
<keyword evidence="3 4" id="KW-0949">S-adenosyl-L-methionine</keyword>
<keyword evidence="1 4" id="KW-0489">Methyltransferase</keyword>
<sequence>MVYFRPWFRRVWSFVEIWKERDGYELVEVGNGAASDNERQLTAIKKKFQWCFMSEVVSQNLEVGSRCTVTFHDIAFGGEGVARVDEFVVFVPFVMVGEEAEVEITEVKKRFARGKLVRVLKTSPERVKPLCQYFGDCGGCQYQHMDYAAQLLMKHKQICDLFERIGGIDPKVVGPVIPCPQPYGYRNRIMIRSQWDKFKQGLNIGFIRADNRLVVDIEECKISEPAVNEQIQHVRKNPPPKGGIKVVLRVAPEGWEVPRDSFFQNNFFLLPELVGVARQFLKDSGSRFLVDVYCGVGFFSLELGDLVEGFVGVELDQLAIKAARRNAEKRNLKNGEFVTGRAEEMLPGLMQRFSPEATTVLIDPPRTGCLPESLELLRQTRPNQLIYVSCHPATMARDLNVLCAEGVFELVKVIPCDMFPQTAHVECVADLRLKSATLSR</sequence>
<dbReference type="GO" id="GO:0006396">
    <property type="term" value="P:RNA processing"/>
    <property type="evidence" value="ECO:0007669"/>
    <property type="project" value="InterPro"/>
</dbReference>
<dbReference type="SUPFAM" id="SSF53335">
    <property type="entry name" value="S-adenosyl-L-methionine-dependent methyltransferases"/>
    <property type="match status" value="1"/>
</dbReference>
<name>B9XDW9_PEDPL</name>
<dbReference type="PROSITE" id="PS50926">
    <property type="entry name" value="TRAM"/>
    <property type="match status" value="1"/>
</dbReference>
<dbReference type="InterPro" id="IPR030390">
    <property type="entry name" value="MeTrfase_TrmA_AS"/>
</dbReference>
<proteinExistence type="inferred from homology"/>
<feature type="active site" evidence="5">
    <location>
        <position position="390"/>
    </location>
</feature>
<dbReference type="InterPro" id="IPR010280">
    <property type="entry name" value="U5_MeTrfase_fam"/>
</dbReference>
<evidence type="ECO:0000256" key="2">
    <source>
        <dbReference type="ARBA" id="ARBA00022679"/>
    </source>
</evidence>
<dbReference type="Gene3D" id="3.40.50.150">
    <property type="entry name" value="Vaccinia Virus protein VP39"/>
    <property type="match status" value="2"/>
</dbReference>
<feature type="binding site" evidence="4">
    <location>
        <position position="264"/>
    </location>
    <ligand>
        <name>S-adenosyl-L-methionine</name>
        <dbReference type="ChEBI" id="CHEBI:59789"/>
    </ligand>
</feature>
<accession>B9XDW9</accession>
<feature type="active site" description="Nucleophile" evidence="4">
    <location>
        <position position="390"/>
    </location>
</feature>
<feature type="binding site" evidence="4">
    <location>
        <position position="293"/>
    </location>
    <ligand>
        <name>S-adenosyl-L-methionine</name>
        <dbReference type="ChEBI" id="CHEBI:59789"/>
    </ligand>
</feature>
<comment type="caution">
    <text evidence="7">The sequence shown here is derived from an EMBL/GenBank/DDBJ whole genome shotgun (WGS) entry which is preliminary data.</text>
</comment>
<evidence type="ECO:0000313" key="7">
    <source>
        <dbReference type="EMBL" id="EEF61860.1"/>
    </source>
</evidence>
<dbReference type="GO" id="GO:0008173">
    <property type="term" value="F:RNA methyltransferase activity"/>
    <property type="evidence" value="ECO:0007669"/>
    <property type="project" value="InterPro"/>
</dbReference>
<keyword evidence="8" id="KW-1185">Reference proteome</keyword>
<dbReference type="PANTHER" id="PTHR11061">
    <property type="entry name" value="RNA M5U METHYLTRANSFERASE"/>
    <property type="match status" value="1"/>
</dbReference>
<evidence type="ECO:0000256" key="3">
    <source>
        <dbReference type="ARBA" id="ARBA00022691"/>
    </source>
</evidence>
<dbReference type="PROSITE" id="PS01230">
    <property type="entry name" value="TRMA_1"/>
    <property type="match status" value="1"/>
</dbReference>
<evidence type="ECO:0000256" key="5">
    <source>
        <dbReference type="PROSITE-ProRule" id="PRU10015"/>
    </source>
</evidence>
<dbReference type="Gene3D" id="2.40.50.140">
    <property type="entry name" value="Nucleic acid-binding proteins"/>
    <property type="match status" value="1"/>
</dbReference>
<evidence type="ECO:0000256" key="4">
    <source>
        <dbReference type="PROSITE-ProRule" id="PRU01024"/>
    </source>
</evidence>
<reference evidence="7 8" key="1">
    <citation type="journal article" date="2011" name="J. Bacteriol.">
        <title>Genome sequence of 'Pedosphaera parvula' Ellin514, an aerobic Verrucomicrobial isolate from pasture soil.</title>
        <authorList>
            <person name="Kant R."/>
            <person name="van Passel M.W."/>
            <person name="Sangwan P."/>
            <person name="Palva A."/>
            <person name="Lucas S."/>
            <person name="Copeland A."/>
            <person name="Lapidus A."/>
            <person name="Glavina Del Rio T."/>
            <person name="Dalin E."/>
            <person name="Tice H."/>
            <person name="Bruce D."/>
            <person name="Goodwin L."/>
            <person name="Pitluck S."/>
            <person name="Chertkov O."/>
            <person name="Larimer F.W."/>
            <person name="Land M.L."/>
            <person name="Hauser L."/>
            <person name="Brettin T.S."/>
            <person name="Detter J.C."/>
            <person name="Han S."/>
            <person name="de Vos W.M."/>
            <person name="Janssen P.H."/>
            <person name="Smidt H."/>
        </authorList>
    </citation>
    <scope>NUCLEOTIDE SEQUENCE [LARGE SCALE GENOMIC DNA]</scope>
    <source>
        <strain evidence="7 8">Ellin514</strain>
    </source>
</reference>
<evidence type="ECO:0000313" key="8">
    <source>
        <dbReference type="Proteomes" id="UP000003688"/>
    </source>
</evidence>
<dbReference type="PANTHER" id="PTHR11061:SF30">
    <property type="entry name" value="TRNA (URACIL(54)-C(5))-METHYLTRANSFERASE"/>
    <property type="match status" value="1"/>
</dbReference>
<dbReference type="AlphaFoldDB" id="B9XDW9"/>
<comment type="similarity">
    <text evidence="4">Belongs to the class I-like SAM-binding methyltransferase superfamily. RNA M5U methyltransferase family.</text>
</comment>
<dbReference type="Pfam" id="PF05958">
    <property type="entry name" value="tRNA_U5-meth_tr"/>
    <property type="match status" value="1"/>
</dbReference>